<dbReference type="SUPFAM" id="SSF51556">
    <property type="entry name" value="Metallo-dependent hydrolases"/>
    <property type="match status" value="1"/>
</dbReference>
<comment type="caution">
    <text evidence="2">The sequence shown here is derived from an EMBL/GenBank/DDBJ whole genome shotgun (WGS) entry which is preliminary data.</text>
</comment>
<feature type="domain" description="Amidohydrolase 3" evidence="1">
    <location>
        <begin position="77"/>
        <end position="570"/>
    </location>
</feature>
<dbReference type="Gene3D" id="3.20.20.140">
    <property type="entry name" value="Metal-dependent hydrolases"/>
    <property type="match status" value="1"/>
</dbReference>
<name>A0ABT5U9P2_9GAMM</name>
<evidence type="ECO:0000313" key="3">
    <source>
        <dbReference type="Proteomes" id="UP001528823"/>
    </source>
</evidence>
<accession>A0ABT5U9P2</accession>
<dbReference type="PANTHER" id="PTHR22642:SF2">
    <property type="entry name" value="PROTEIN LONG AFTER FAR-RED 3"/>
    <property type="match status" value="1"/>
</dbReference>
<dbReference type="SUPFAM" id="SSF51338">
    <property type="entry name" value="Composite domain of metallo-dependent hydrolases"/>
    <property type="match status" value="1"/>
</dbReference>
<keyword evidence="3" id="KW-1185">Reference proteome</keyword>
<dbReference type="InterPro" id="IPR032466">
    <property type="entry name" value="Metal_Hydrolase"/>
</dbReference>
<evidence type="ECO:0000259" key="1">
    <source>
        <dbReference type="Pfam" id="PF07969"/>
    </source>
</evidence>
<dbReference type="EMBL" id="JAPMOU010000017">
    <property type="protein sequence ID" value="MDE1463091.1"/>
    <property type="molecule type" value="Genomic_DNA"/>
</dbReference>
<dbReference type="Gene3D" id="3.10.310.70">
    <property type="match status" value="1"/>
</dbReference>
<gene>
    <name evidence="2" type="ORF">ORQ98_14075</name>
</gene>
<dbReference type="InterPro" id="IPR013108">
    <property type="entry name" value="Amidohydro_3"/>
</dbReference>
<dbReference type="RefSeq" id="WP_274689438.1">
    <property type="nucleotide sequence ID" value="NZ_JAPMOU010000017.1"/>
</dbReference>
<dbReference type="CDD" id="cd01300">
    <property type="entry name" value="YtcJ_like"/>
    <property type="match status" value="1"/>
</dbReference>
<organism evidence="2 3">
    <name type="scientific">Spartinivicinus poritis</name>
    <dbReference type="NCBI Taxonomy" id="2994640"/>
    <lineage>
        <taxon>Bacteria</taxon>
        <taxon>Pseudomonadati</taxon>
        <taxon>Pseudomonadota</taxon>
        <taxon>Gammaproteobacteria</taxon>
        <taxon>Oceanospirillales</taxon>
        <taxon>Zooshikellaceae</taxon>
        <taxon>Spartinivicinus</taxon>
    </lineage>
</organism>
<protein>
    <submittedName>
        <fullName evidence="2">Amidohydrolase</fullName>
    </submittedName>
</protein>
<sequence>MKKHLVFYLFISIVLPYTTYVSPGFASNTTIYYGGDIITMNDSSPTAGALVVKDGIIESVGSQSLLFNQYHTKTTKLVNLNGKTLLPGFIDAHGHFTLVGFLAQSANLLPPPDSTVSNFKSMADKLLSHVNSPQAINTGWVIGMGYDNAQLEEQHHPTAADLDKIIADKPVVVIHQSGHLAAVNSKGLALIGYNALTPNPPGGIIRRVKGTNQPNGVLEESAFFNILVKLLSTGHQQNPFAMIQSSQAAYAAAGFTTAQEGRATNSEMKGLILAAQHKKLQIDVVSYPDPTFYQDDSSFQLMMSQRPISYFNHYRVGGIKLSLDGSPQAKTAWLTQPYHIPPYGQNNNYRGYPAMQTEDVQKYVNMAFSNNWQLLVHSNGDAASDQFITVVDNAIKTLGSSDYRSVMIHAQIIREDQLDVLSALKVIPSFMSVHTFYWGDWHRDSVLGSERAARISPAQSALKRNILYTSHNDAPVTLPNAMMILSSQVNRTTRSGTILGKEQQVSIMDALKSITTNAAYQYFEEDRKGSLEPGKLADLVILDKNPLEVDPEKINTIKVVETLKQGKTIYKATSM</sequence>
<evidence type="ECO:0000313" key="2">
    <source>
        <dbReference type="EMBL" id="MDE1463091.1"/>
    </source>
</evidence>
<dbReference type="Proteomes" id="UP001528823">
    <property type="component" value="Unassembled WGS sequence"/>
</dbReference>
<dbReference type="InterPro" id="IPR033932">
    <property type="entry name" value="YtcJ-like"/>
</dbReference>
<dbReference type="PANTHER" id="PTHR22642">
    <property type="entry name" value="IMIDAZOLONEPROPIONASE"/>
    <property type="match status" value="1"/>
</dbReference>
<dbReference type="Gene3D" id="2.30.40.10">
    <property type="entry name" value="Urease, subunit C, domain 1"/>
    <property type="match status" value="1"/>
</dbReference>
<proteinExistence type="predicted"/>
<dbReference type="Pfam" id="PF07969">
    <property type="entry name" value="Amidohydro_3"/>
    <property type="match status" value="1"/>
</dbReference>
<reference evidence="2 3" key="1">
    <citation type="submission" date="2022-11" db="EMBL/GenBank/DDBJ databases">
        <title>Spartinivicinus poritis sp. nov., isolated from scleractinian coral Porites lutea.</title>
        <authorList>
            <person name="Zhang G."/>
            <person name="Cai L."/>
            <person name="Wei Q."/>
        </authorList>
    </citation>
    <scope>NUCLEOTIDE SEQUENCE [LARGE SCALE GENOMIC DNA]</scope>
    <source>
        <strain evidence="2 3">A2-2</strain>
    </source>
</reference>
<dbReference type="InterPro" id="IPR011059">
    <property type="entry name" value="Metal-dep_hydrolase_composite"/>
</dbReference>